<dbReference type="PANTHER" id="PTHR36510:SF3">
    <property type="entry name" value="CONSERVED PROTEIN"/>
    <property type="match status" value="1"/>
</dbReference>
<evidence type="ECO:0000313" key="2">
    <source>
        <dbReference type="Proteomes" id="UP001597187"/>
    </source>
</evidence>
<dbReference type="PANTHER" id="PTHR36510">
    <property type="entry name" value="GLUTAMATE--CYSTEINE LIGASE 2-RELATED"/>
    <property type="match status" value="1"/>
</dbReference>
<name>A0ABD6ATC2_9EURY</name>
<accession>A0ABD6ATC2</accession>
<protein>
    <recommendedName>
        <fullName evidence="3">Glutamate--cysteine ligase</fullName>
    </recommendedName>
</protein>
<dbReference type="InterPro" id="IPR050141">
    <property type="entry name" value="GCL_type2/YbdK_subfam"/>
</dbReference>
<sequence>MTASDLATQVSEVLSVDAEEFQRRVEREAEDLKHEVRDGTFDNPQGIVGLEYEFYGVDTDDHTLKRVPRRLLEYIGFEKELGLHNAEMQTTPQPLSKYGLRSQTAEVQARLDAALRETRSSGIDLVSDGIWTIPPVGESAGKYLSDSVDDGGVRIATNMSDAVRYHAMANVDGGIRMELDVPHVSLSADTVMPESLITSIQPHYQVSHAPDLPDYFAYALRVAGPLLALGVNSPFVPPELYDADPETVLDDGWMECRVGIFESFLNTGGENKVRFPPDFDSVEDAIDDIAADRTVVPMLTDESGRFDDRFAHLRHTHGSYWRWVRPVFDGPTRSAANARIEFRPIPGQPTVRDTVAFLAAYAGLLESLHARDHPLTDLPWEAARDNFYAAVRDGLDGEFRWVTADGEETTDAEVLFDDLLESARDGLALRGLSEREIDRYIAPLAARVDRWVTPASWKHDRVRQLVADGAPFDQAIYATQSDYIDQQRETLVEGTFVDWLE</sequence>
<dbReference type="Gene3D" id="3.30.590.20">
    <property type="match status" value="1"/>
</dbReference>
<gene>
    <name evidence="1" type="ORF">ACFSBT_07555</name>
</gene>
<keyword evidence="2" id="KW-1185">Reference proteome</keyword>
<dbReference type="AlphaFoldDB" id="A0ABD6ATC2"/>
<proteinExistence type="predicted"/>
<dbReference type="Proteomes" id="UP001597187">
    <property type="component" value="Unassembled WGS sequence"/>
</dbReference>
<evidence type="ECO:0008006" key="3">
    <source>
        <dbReference type="Google" id="ProtNLM"/>
    </source>
</evidence>
<dbReference type="SUPFAM" id="SSF55931">
    <property type="entry name" value="Glutamine synthetase/guanido kinase"/>
    <property type="match status" value="1"/>
</dbReference>
<dbReference type="RefSeq" id="WP_250873091.1">
    <property type="nucleotide sequence ID" value="NZ_JALXFV010000003.1"/>
</dbReference>
<reference evidence="1 2" key="1">
    <citation type="journal article" date="2019" name="Int. J. Syst. Evol. Microbiol.">
        <title>The Global Catalogue of Microorganisms (GCM) 10K type strain sequencing project: providing services to taxonomists for standard genome sequencing and annotation.</title>
        <authorList>
            <consortium name="The Broad Institute Genomics Platform"/>
            <consortium name="The Broad Institute Genome Sequencing Center for Infectious Disease"/>
            <person name="Wu L."/>
            <person name="Ma J."/>
        </authorList>
    </citation>
    <scope>NUCLEOTIDE SEQUENCE [LARGE SCALE GENOMIC DNA]</scope>
    <source>
        <strain evidence="1 2">CGMCC 1.12563</strain>
    </source>
</reference>
<comment type="caution">
    <text evidence="1">The sequence shown here is derived from an EMBL/GenBank/DDBJ whole genome shotgun (WGS) entry which is preliminary data.</text>
</comment>
<dbReference type="InterPro" id="IPR016602">
    <property type="entry name" value="UCP012666"/>
</dbReference>
<organism evidence="1 2">
    <name type="scientific">Halomarina rubra</name>
    <dbReference type="NCBI Taxonomy" id="2071873"/>
    <lineage>
        <taxon>Archaea</taxon>
        <taxon>Methanobacteriati</taxon>
        <taxon>Methanobacteriota</taxon>
        <taxon>Stenosarchaea group</taxon>
        <taxon>Halobacteria</taxon>
        <taxon>Halobacteriales</taxon>
        <taxon>Natronomonadaceae</taxon>
        <taxon>Halomarina</taxon>
    </lineage>
</organism>
<dbReference type="PIRSF" id="PIRSF012666">
    <property type="entry name" value="UCP012666"/>
    <property type="match status" value="1"/>
</dbReference>
<dbReference type="InterPro" id="IPR006336">
    <property type="entry name" value="GCS2"/>
</dbReference>
<evidence type="ECO:0000313" key="1">
    <source>
        <dbReference type="EMBL" id="MFD1513128.1"/>
    </source>
</evidence>
<dbReference type="EMBL" id="JBHUDC010000003">
    <property type="protein sequence ID" value="MFD1513128.1"/>
    <property type="molecule type" value="Genomic_DNA"/>
</dbReference>
<dbReference type="InterPro" id="IPR014746">
    <property type="entry name" value="Gln_synth/guanido_kin_cat_dom"/>
</dbReference>
<dbReference type="Pfam" id="PF04107">
    <property type="entry name" value="GCS2"/>
    <property type="match status" value="1"/>
</dbReference>